<dbReference type="InterPro" id="IPR006440">
    <property type="entry name" value="Doc"/>
</dbReference>
<dbReference type="InterPro" id="IPR003812">
    <property type="entry name" value="Fido"/>
</dbReference>
<evidence type="ECO:0000259" key="1">
    <source>
        <dbReference type="PROSITE" id="PS51459"/>
    </source>
</evidence>
<gene>
    <name evidence="2" type="ORF">C7450_108296</name>
</gene>
<accession>A0A2V3U3K5</accession>
<dbReference type="GO" id="GO:0016301">
    <property type="term" value="F:kinase activity"/>
    <property type="evidence" value="ECO:0007669"/>
    <property type="project" value="InterPro"/>
</dbReference>
<dbReference type="NCBIfam" id="TIGR01550">
    <property type="entry name" value="DOC_P1"/>
    <property type="match status" value="1"/>
</dbReference>
<sequence length="65" mass="7223">MAQNHPFIDGNKRAAFAVMHVFLLLNGLKLTASSDDTYAFIIGLYEAKAFRYDALLAWLKANTSS</sequence>
<protein>
    <submittedName>
        <fullName evidence="2">Death-on-curing family protein</fullName>
    </submittedName>
</protein>
<dbReference type="Pfam" id="PF02661">
    <property type="entry name" value="Fic"/>
    <property type="match status" value="1"/>
</dbReference>
<dbReference type="PROSITE" id="PS51459">
    <property type="entry name" value="FIDO"/>
    <property type="match status" value="1"/>
</dbReference>
<proteinExistence type="predicted"/>
<name>A0A2V3U3K5_9HYPH</name>
<dbReference type="PANTHER" id="PTHR39426">
    <property type="entry name" value="HOMOLOGY TO DEATH-ON-CURING PROTEIN OF PHAGE P1"/>
    <property type="match status" value="1"/>
</dbReference>
<comment type="caution">
    <text evidence="2">The sequence shown here is derived from an EMBL/GenBank/DDBJ whole genome shotgun (WGS) entry which is preliminary data.</text>
</comment>
<dbReference type="SUPFAM" id="SSF140931">
    <property type="entry name" value="Fic-like"/>
    <property type="match status" value="1"/>
</dbReference>
<evidence type="ECO:0000313" key="2">
    <source>
        <dbReference type="EMBL" id="PXW56544.1"/>
    </source>
</evidence>
<keyword evidence="3" id="KW-1185">Reference proteome</keyword>
<organism evidence="2 3">
    <name type="scientific">Chelatococcus asaccharovorans</name>
    <dbReference type="NCBI Taxonomy" id="28210"/>
    <lineage>
        <taxon>Bacteria</taxon>
        <taxon>Pseudomonadati</taxon>
        <taxon>Pseudomonadota</taxon>
        <taxon>Alphaproteobacteria</taxon>
        <taxon>Hyphomicrobiales</taxon>
        <taxon>Chelatococcaceae</taxon>
        <taxon>Chelatococcus</taxon>
    </lineage>
</organism>
<feature type="domain" description="Fido" evidence="1">
    <location>
        <begin position="1"/>
        <end position="61"/>
    </location>
</feature>
<dbReference type="InterPro" id="IPR036597">
    <property type="entry name" value="Fido-like_dom_sf"/>
</dbReference>
<dbReference type="AlphaFoldDB" id="A0A2V3U3K5"/>
<reference evidence="2 3" key="1">
    <citation type="submission" date="2018-05" db="EMBL/GenBank/DDBJ databases">
        <title>Genomic Encyclopedia of Type Strains, Phase IV (KMG-IV): sequencing the most valuable type-strain genomes for metagenomic binning, comparative biology and taxonomic classification.</title>
        <authorList>
            <person name="Goeker M."/>
        </authorList>
    </citation>
    <scope>NUCLEOTIDE SEQUENCE [LARGE SCALE GENOMIC DNA]</scope>
    <source>
        <strain evidence="2 3">DSM 6462</strain>
    </source>
</reference>
<dbReference type="PANTHER" id="PTHR39426:SF1">
    <property type="entry name" value="HOMOLOGY TO DEATH-ON-CURING PROTEIN OF PHAGE P1"/>
    <property type="match status" value="1"/>
</dbReference>
<dbReference type="EMBL" id="QJJK01000008">
    <property type="protein sequence ID" value="PXW56544.1"/>
    <property type="molecule type" value="Genomic_DNA"/>
</dbReference>
<evidence type="ECO:0000313" key="3">
    <source>
        <dbReference type="Proteomes" id="UP000248021"/>
    </source>
</evidence>
<dbReference type="Proteomes" id="UP000248021">
    <property type="component" value="Unassembled WGS sequence"/>
</dbReference>
<dbReference type="Gene3D" id="1.10.1790.50">
    <property type="match status" value="1"/>
</dbReference>